<sequence>MAEDSNRGDRHNDTWLGQVSIRENLDISLSWRLLNVGSTSPPPQGAHAACCISSRGMVVHGGIGLNGVRLDDTWIIELSENQRFGTWHQMVRHPSPPA</sequence>
<dbReference type="InterPro" id="IPR011043">
    <property type="entry name" value="Gal_Oxase/kelch_b-propeller"/>
</dbReference>
<organism evidence="1 2">
    <name type="scientific">Hibiscus syriacus</name>
    <name type="common">Rose of Sharon</name>
    <dbReference type="NCBI Taxonomy" id="106335"/>
    <lineage>
        <taxon>Eukaryota</taxon>
        <taxon>Viridiplantae</taxon>
        <taxon>Streptophyta</taxon>
        <taxon>Embryophyta</taxon>
        <taxon>Tracheophyta</taxon>
        <taxon>Spermatophyta</taxon>
        <taxon>Magnoliopsida</taxon>
        <taxon>eudicotyledons</taxon>
        <taxon>Gunneridae</taxon>
        <taxon>Pentapetalae</taxon>
        <taxon>rosids</taxon>
        <taxon>malvids</taxon>
        <taxon>Malvales</taxon>
        <taxon>Malvaceae</taxon>
        <taxon>Malvoideae</taxon>
        <taxon>Hibiscus</taxon>
    </lineage>
</organism>
<dbReference type="EMBL" id="VEPZ02001271">
    <property type="protein sequence ID" value="KAE8683120.1"/>
    <property type="molecule type" value="Genomic_DNA"/>
</dbReference>
<evidence type="ECO:0000313" key="1">
    <source>
        <dbReference type="EMBL" id="KAE8683120.1"/>
    </source>
</evidence>
<dbReference type="Gene3D" id="2.120.10.80">
    <property type="entry name" value="Kelch-type beta propeller"/>
    <property type="match status" value="1"/>
</dbReference>
<keyword evidence="2" id="KW-1185">Reference proteome</keyword>
<reference evidence="1" key="1">
    <citation type="submission" date="2019-09" db="EMBL/GenBank/DDBJ databases">
        <title>Draft genome information of white flower Hibiscus syriacus.</title>
        <authorList>
            <person name="Kim Y.-M."/>
        </authorList>
    </citation>
    <scope>NUCLEOTIDE SEQUENCE [LARGE SCALE GENOMIC DNA]</scope>
    <source>
        <strain evidence="1">YM2019G1</strain>
    </source>
</reference>
<accession>A0A6A2YV01</accession>
<comment type="caution">
    <text evidence="1">The sequence shown here is derived from an EMBL/GenBank/DDBJ whole genome shotgun (WGS) entry which is preliminary data.</text>
</comment>
<name>A0A6A2YV01_HIBSY</name>
<evidence type="ECO:0000313" key="2">
    <source>
        <dbReference type="Proteomes" id="UP000436088"/>
    </source>
</evidence>
<dbReference type="SUPFAM" id="SSF50965">
    <property type="entry name" value="Galactose oxidase, central domain"/>
    <property type="match status" value="1"/>
</dbReference>
<dbReference type="Proteomes" id="UP000436088">
    <property type="component" value="Unassembled WGS sequence"/>
</dbReference>
<dbReference type="PANTHER" id="PTHR46175:SF4">
    <property type="entry name" value="BACTERIOOPSIN TRANSCRIPTIONAL ACTIVATOR"/>
    <property type="match status" value="1"/>
</dbReference>
<dbReference type="PANTHER" id="PTHR46175">
    <property type="entry name" value="BACTERIOOPSIN TRANSCRIPTIONAL ACTIVATOR"/>
    <property type="match status" value="1"/>
</dbReference>
<gene>
    <name evidence="1" type="ORF">F3Y22_tig00111213pilonHSYRG00053</name>
</gene>
<dbReference type="InterPro" id="IPR015915">
    <property type="entry name" value="Kelch-typ_b-propeller"/>
</dbReference>
<proteinExistence type="predicted"/>
<protein>
    <submittedName>
        <fullName evidence="1">Uncharacterized protein</fullName>
    </submittedName>
</protein>
<dbReference type="AlphaFoldDB" id="A0A6A2YV01"/>